<evidence type="ECO:0000313" key="1">
    <source>
        <dbReference type="EMBL" id="WIM68062.1"/>
    </source>
</evidence>
<evidence type="ECO:0000313" key="2">
    <source>
        <dbReference type="Proteomes" id="UP001225598"/>
    </source>
</evidence>
<name>A0ABY8VG35_9CORY</name>
<proteinExistence type="predicted"/>
<keyword evidence="2" id="KW-1185">Reference proteome</keyword>
<evidence type="ECO:0008006" key="3">
    <source>
        <dbReference type="Google" id="ProtNLM"/>
    </source>
</evidence>
<reference evidence="1 2" key="1">
    <citation type="submission" date="2023-05" db="EMBL/GenBank/DDBJ databases">
        <title>Corynebacterium suedekumii sp. nov. and Corynebacterium breve sp. nov. isolated from raw cow's milk.</title>
        <authorList>
            <person name="Baer M.K."/>
            <person name="Mehl L."/>
            <person name="Hellmuth R."/>
            <person name="Marke G."/>
            <person name="Lipski A."/>
        </authorList>
    </citation>
    <scope>NUCLEOTIDE SEQUENCE [LARGE SCALE GENOMIC DNA]</scope>
    <source>
        <strain evidence="1 2">R4</strain>
    </source>
</reference>
<dbReference type="RefSeq" id="WP_284825385.1">
    <property type="nucleotide sequence ID" value="NZ_CP126969.1"/>
</dbReference>
<dbReference type="Proteomes" id="UP001225598">
    <property type="component" value="Chromosome"/>
</dbReference>
<protein>
    <recommendedName>
        <fullName evidence="3">HTTM domain-containing protein</fullName>
    </recommendedName>
</protein>
<sequence length="292" mass="31587">MTLMPRLVDTLRPTSRATRPAVLRIGVNGFSAVHNAIRRPILRDLHRQPKNRFHPVGVCRILDKPLEPEVADGLFDAAQITNALVVLGLAHKITGPANALLQLWTITYRNSFGMILHNDNMLVLQQAATCLGPSADALSVDSWRKYQTLVPNKKSRDYGGIATAANIAAVVVYFISGVAKVRSDYGWSWASGTALREQIAADALRKEVFGTTPPEHAETLYQAKGPIGVLATGALAVELLAPVALLDRKIGAAFALAAASMHWGIRFVMGIKFNFNLSGLSYLGFLPIGVAR</sequence>
<accession>A0ABY8VG35</accession>
<gene>
    <name evidence="1" type="ORF">QP027_01295</name>
</gene>
<organism evidence="1 2">
    <name type="scientific">Corynebacterium breve</name>
    <dbReference type="NCBI Taxonomy" id="3049799"/>
    <lineage>
        <taxon>Bacteria</taxon>
        <taxon>Bacillati</taxon>
        <taxon>Actinomycetota</taxon>
        <taxon>Actinomycetes</taxon>
        <taxon>Mycobacteriales</taxon>
        <taxon>Corynebacteriaceae</taxon>
        <taxon>Corynebacterium</taxon>
    </lineage>
</organism>
<dbReference type="EMBL" id="CP126969">
    <property type="protein sequence ID" value="WIM68062.1"/>
    <property type="molecule type" value="Genomic_DNA"/>
</dbReference>